<proteinExistence type="predicted"/>
<evidence type="ECO:0000259" key="2">
    <source>
        <dbReference type="PROSITE" id="PS50206"/>
    </source>
</evidence>
<dbReference type="EMBL" id="JAAGBB010000002">
    <property type="protein sequence ID" value="MBR0663041.1"/>
    <property type="molecule type" value="Genomic_DNA"/>
</dbReference>
<dbReference type="PANTHER" id="PTHR22946">
    <property type="entry name" value="DIENELACTONE HYDROLASE DOMAIN-CONTAINING PROTEIN-RELATED"/>
    <property type="match status" value="1"/>
</dbReference>
<name>A0ABS5ERW9_9PROT</name>
<gene>
    <name evidence="3" type="ORF">GXW71_01615</name>
</gene>
<dbReference type="SUPFAM" id="SSF53474">
    <property type="entry name" value="alpha/beta-Hydrolases"/>
    <property type="match status" value="1"/>
</dbReference>
<organism evidence="3 4">
    <name type="scientific">Plastoroseomonas hellenica</name>
    <dbReference type="NCBI Taxonomy" id="2687306"/>
    <lineage>
        <taxon>Bacteria</taxon>
        <taxon>Pseudomonadati</taxon>
        <taxon>Pseudomonadota</taxon>
        <taxon>Alphaproteobacteria</taxon>
        <taxon>Acetobacterales</taxon>
        <taxon>Acetobacteraceae</taxon>
        <taxon>Plastoroseomonas</taxon>
    </lineage>
</organism>
<dbReference type="Gene3D" id="3.40.50.1820">
    <property type="entry name" value="alpha/beta hydrolase"/>
    <property type="match status" value="1"/>
</dbReference>
<evidence type="ECO:0000313" key="4">
    <source>
        <dbReference type="Proteomes" id="UP001196870"/>
    </source>
</evidence>
<sequence length="249" mass="25393">MRLCPAPGGPAPLVVINHGSPARAADRPGLRPAACDSEAVQWFAARGFAVALPLRRGYGASGGDWAEGFGRCPQADFARAGRESARDILAAIEAARRLPAVSGDRPVVVVGQSAGGWGSLALASLNPPGIAAIVNMAGGRGGWAEGAPNTNCRPDLLASAAGEYGRSARVPTLWLYTANDSFFAPAIAQALHAAYTAGGGVAEYRALPGFGEDGHRLFFGRGGSAIWGAELGPWLAARLGRPLASGAAR</sequence>
<dbReference type="InterPro" id="IPR050261">
    <property type="entry name" value="FrsA_esterase"/>
</dbReference>
<dbReference type="InterPro" id="IPR000383">
    <property type="entry name" value="Xaa-Pro-like_dom"/>
</dbReference>
<dbReference type="InterPro" id="IPR001763">
    <property type="entry name" value="Rhodanese-like_dom"/>
</dbReference>
<evidence type="ECO:0000256" key="1">
    <source>
        <dbReference type="ARBA" id="ARBA00022801"/>
    </source>
</evidence>
<dbReference type="Pfam" id="PF02129">
    <property type="entry name" value="Peptidase_S15"/>
    <property type="match status" value="1"/>
</dbReference>
<keyword evidence="4" id="KW-1185">Reference proteome</keyword>
<protein>
    <submittedName>
        <fullName evidence="3">Prolyl oligopeptidase family serine peptidase</fullName>
    </submittedName>
</protein>
<accession>A0ABS5ERW9</accession>
<reference evidence="4" key="1">
    <citation type="journal article" date="2021" name="Syst. Appl. Microbiol.">
        <title>Roseomonas hellenica sp. nov., isolated from roots of wild-growing Alkanna tinctoria.</title>
        <authorList>
            <person name="Rat A."/>
            <person name="Naranjo H.D."/>
            <person name="Lebbe L."/>
            <person name="Cnockaert M."/>
            <person name="Krigas N."/>
            <person name="Grigoriadou K."/>
            <person name="Maloupa E."/>
            <person name="Willems A."/>
        </authorList>
    </citation>
    <scope>NUCLEOTIDE SEQUENCE [LARGE SCALE GENOMIC DNA]</scope>
    <source>
        <strain evidence="4">LMG 31523</strain>
    </source>
</reference>
<comment type="caution">
    <text evidence="3">The sequence shown here is derived from an EMBL/GenBank/DDBJ whole genome shotgun (WGS) entry which is preliminary data.</text>
</comment>
<feature type="domain" description="Rhodanese" evidence="2">
    <location>
        <begin position="84"/>
        <end position="151"/>
    </location>
</feature>
<keyword evidence="1" id="KW-0378">Hydrolase</keyword>
<dbReference type="InterPro" id="IPR029058">
    <property type="entry name" value="AB_hydrolase_fold"/>
</dbReference>
<dbReference type="PROSITE" id="PS50206">
    <property type="entry name" value="RHODANESE_3"/>
    <property type="match status" value="1"/>
</dbReference>
<dbReference type="PANTHER" id="PTHR22946:SF9">
    <property type="entry name" value="POLYKETIDE TRANSFERASE AF380"/>
    <property type="match status" value="1"/>
</dbReference>
<evidence type="ECO:0000313" key="3">
    <source>
        <dbReference type="EMBL" id="MBR0663041.1"/>
    </source>
</evidence>
<dbReference type="Proteomes" id="UP001196870">
    <property type="component" value="Unassembled WGS sequence"/>
</dbReference>